<evidence type="ECO:0000313" key="2">
    <source>
        <dbReference type="Proteomes" id="UP000604243"/>
    </source>
</evidence>
<accession>A0ABQ3FAB1</accession>
<keyword evidence="2" id="KW-1185">Reference proteome</keyword>
<proteinExistence type="predicted"/>
<organism evidence="1 2">
    <name type="scientific">Kushneria pakistanensis</name>
    <dbReference type="NCBI Taxonomy" id="1508770"/>
    <lineage>
        <taxon>Bacteria</taxon>
        <taxon>Pseudomonadati</taxon>
        <taxon>Pseudomonadota</taxon>
        <taxon>Gammaproteobacteria</taxon>
        <taxon>Oceanospirillales</taxon>
        <taxon>Halomonadaceae</taxon>
        <taxon>Kushneria</taxon>
    </lineage>
</organism>
<protein>
    <recommendedName>
        <fullName evidence="3">Coenzyme PQQ synthesis protein A</fullName>
    </recommendedName>
</protein>
<gene>
    <name evidence="1" type="ORF">GCM10010082_03220</name>
</gene>
<sequence length="43" mass="4856">MRRDPFAIKESVMSWSAPEVKEISAGMEASVYLPAEIEIDIEE</sequence>
<evidence type="ECO:0000313" key="1">
    <source>
        <dbReference type="EMBL" id="GHC15893.1"/>
    </source>
</evidence>
<dbReference type="Proteomes" id="UP000604243">
    <property type="component" value="Unassembled WGS sequence"/>
</dbReference>
<name>A0ABQ3FAB1_9GAMM</name>
<evidence type="ECO:0008006" key="3">
    <source>
        <dbReference type="Google" id="ProtNLM"/>
    </source>
</evidence>
<comment type="caution">
    <text evidence="1">The sequence shown here is derived from an EMBL/GenBank/DDBJ whole genome shotgun (WGS) entry which is preliminary data.</text>
</comment>
<dbReference type="EMBL" id="BMZM01000001">
    <property type="protein sequence ID" value="GHC15893.1"/>
    <property type="molecule type" value="Genomic_DNA"/>
</dbReference>
<reference evidence="2" key="1">
    <citation type="journal article" date="2019" name="Int. J. Syst. Evol. Microbiol.">
        <title>The Global Catalogue of Microorganisms (GCM) 10K type strain sequencing project: providing services to taxonomists for standard genome sequencing and annotation.</title>
        <authorList>
            <consortium name="The Broad Institute Genomics Platform"/>
            <consortium name="The Broad Institute Genome Sequencing Center for Infectious Disease"/>
            <person name="Wu L."/>
            <person name="Ma J."/>
        </authorList>
    </citation>
    <scope>NUCLEOTIDE SEQUENCE [LARGE SCALE GENOMIC DNA]</scope>
    <source>
        <strain evidence="2">KCTC 42082</strain>
    </source>
</reference>